<accession>A0AAE0UKH7</accession>
<evidence type="ECO:0000313" key="3">
    <source>
        <dbReference type="EMBL" id="KAK3509535.1"/>
    </source>
</evidence>
<comment type="caution">
    <text evidence="3">The sequence shown here is derived from an EMBL/GenBank/DDBJ whole genome shotgun (WGS) entry which is preliminary data.</text>
</comment>
<sequence>MSQKPDFLSRVWVAGAPAHDRYPKHIAPDPYAPSCGCWAYGKVGLRRFFGLCPAESRRQRLGHQALACVPQPQAWLQGGATVTPVRATSSFANQLTTPSARLSTMGLRAFSRSAPRLWNSLPADIRNSPKNTSAVDLPSGDTVEGDSVTLSCSSDANPPVLSYSWFKQSAAADTLLTTGQNYSISNISSQHSGLYYCTAHNQLGHHNSTPTQLDVLYSPKNTRAVVLPSGDTVEGDSVTLSCSSDANPPVLSYSWFKQSAAADTLLTTGQSYSISYISSQHSGLYYCTVHNQLGHRNSTPTQLDVLVLKNTVLMFIMVGLFVFLALTLIPGALWMWKRKRSSANGHSSTGENGQPQSDAVYENISASNFSRRVASGDQDDVRYVSVIIKRSPTQEVSLSPRHPPDTTEEEDVQYATVNVSRSTAAIHWPCEILRENKELDPKRWPRGKRAGVSNRLRDCAHRTPLPSILLANIESLENKLDDLRARVKFQRDIRDCNLLCFIETWLNPAVPDHAIQPAEFFSSKRCSSHTLLYTQPGSIDYRMSPFFPSSGVYIGRNQRCLYSTTSGHGHCLIRAAKRHSHSTGHDTGTLIVAGDFNSANLKRAVPNFYQHITCPTRAERTLDHCYTTIKDGYKAQSHPPFGKSDHAAIFLMPNYKQRLKQEVPAEREVMRWLDQLVAALQDTLNDADWDMFRRSSDDINVFTGAVVGFIGELADDTVQKMIIRTLPNQKPRVDKTIHDALRSRAAAYNAGLASGGMDSYKAASYNVRKAVKEAKQHYGRKLVTAPTEWL</sequence>
<dbReference type="PANTHER" id="PTHR46013">
    <property type="entry name" value="VASCULAR CELL ADHESION MOLECULE 1"/>
    <property type="match status" value="1"/>
</dbReference>
<dbReference type="PANTHER" id="PTHR46013:SF4">
    <property type="entry name" value="B-CELL RECEPTOR CD22-RELATED"/>
    <property type="match status" value="1"/>
</dbReference>
<dbReference type="InterPro" id="IPR013783">
    <property type="entry name" value="Ig-like_fold"/>
</dbReference>
<dbReference type="InterPro" id="IPR007110">
    <property type="entry name" value="Ig-like_dom"/>
</dbReference>
<dbReference type="SUPFAM" id="SSF48726">
    <property type="entry name" value="Immunoglobulin"/>
    <property type="match status" value="2"/>
</dbReference>
<dbReference type="Proteomes" id="UP001274896">
    <property type="component" value="Unassembled WGS sequence"/>
</dbReference>
<dbReference type="InterPro" id="IPR003599">
    <property type="entry name" value="Ig_sub"/>
</dbReference>
<organism evidence="3 4">
    <name type="scientific">Hemibagrus guttatus</name>
    <dbReference type="NCBI Taxonomy" id="175788"/>
    <lineage>
        <taxon>Eukaryota</taxon>
        <taxon>Metazoa</taxon>
        <taxon>Chordata</taxon>
        <taxon>Craniata</taxon>
        <taxon>Vertebrata</taxon>
        <taxon>Euteleostomi</taxon>
        <taxon>Actinopterygii</taxon>
        <taxon>Neopterygii</taxon>
        <taxon>Teleostei</taxon>
        <taxon>Ostariophysi</taxon>
        <taxon>Siluriformes</taxon>
        <taxon>Bagridae</taxon>
        <taxon>Hemibagrus</taxon>
    </lineage>
</organism>
<dbReference type="InterPro" id="IPR036179">
    <property type="entry name" value="Ig-like_dom_sf"/>
</dbReference>
<reference evidence="3" key="1">
    <citation type="submission" date="2023-06" db="EMBL/GenBank/DDBJ databases">
        <title>Male Hemibagrus guttatus genome.</title>
        <authorList>
            <person name="Bian C."/>
        </authorList>
    </citation>
    <scope>NUCLEOTIDE SEQUENCE</scope>
    <source>
        <strain evidence="3">Male_cb2023</strain>
        <tissue evidence="3">Muscle</tissue>
    </source>
</reference>
<dbReference type="Pfam" id="PF13895">
    <property type="entry name" value="Ig_2"/>
    <property type="match status" value="2"/>
</dbReference>
<protein>
    <recommendedName>
        <fullName evidence="2">Ig-like domain-containing protein</fullName>
    </recommendedName>
</protein>
<proteinExistence type="predicted"/>
<dbReference type="AlphaFoldDB" id="A0AAE0UKH7"/>
<dbReference type="SMART" id="SM00409">
    <property type="entry name" value="IG"/>
    <property type="match status" value="2"/>
</dbReference>
<gene>
    <name evidence="3" type="ORF">QTP70_001183</name>
</gene>
<dbReference type="Gene3D" id="2.60.40.10">
    <property type="entry name" value="Immunoglobulins"/>
    <property type="match status" value="2"/>
</dbReference>
<dbReference type="InterPro" id="IPR036691">
    <property type="entry name" value="Endo/exonu/phosph_ase_sf"/>
</dbReference>
<dbReference type="SMART" id="SM00408">
    <property type="entry name" value="IGc2"/>
    <property type="match status" value="2"/>
</dbReference>
<keyword evidence="1" id="KW-0472">Membrane</keyword>
<evidence type="ECO:0000256" key="1">
    <source>
        <dbReference type="SAM" id="Phobius"/>
    </source>
</evidence>
<dbReference type="InterPro" id="IPR003598">
    <property type="entry name" value="Ig_sub2"/>
</dbReference>
<feature type="domain" description="Ig-like" evidence="2">
    <location>
        <begin position="129"/>
        <end position="216"/>
    </location>
</feature>
<dbReference type="PROSITE" id="PS50835">
    <property type="entry name" value="IG_LIKE"/>
    <property type="match status" value="2"/>
</dbReference>
<feature type="domain" description="Ig-like" evidence="2">
    <location>
        <begin position="219"/>
        <end position="304"/>
    </location>
</feature>
<feature type="transmembrane region" description="Helical" evidence="1">
    <location>
        <begin position="312"/>
        <end position="336"/>
    </location>
</feature>
<keyword evidence="4" id="KW-1185">Reference proteome</keyword>
<name>A0AAE0UKH7_9TELE</name>
<keyword evidence="1" id="KW-0812">Transmembrane</keyword>
<dbReference type="EMBL" id="JAUCMX010000026">
    <property type="protein sequence ID" value="KAK3509535.1"/>
    <property type="molecule type" value="Genomic_DNA"/>
</dbReference>
<evidence type="ECO:0000313" key="4">
    <source>
        <dbReference type="Proteomes" id="UP001274896"/>
    </source>
</evidence>
<keyword evidence="1" id="KW-1133">Transmembrane helix</keyword>
<evidence type="ECO:0000259" key="2">
    <source>
        <dbReference type="PROSITE" id="PS50835"/>
    </source>
</evidence>
<dbReference type="SUPFAM" id="SSF56219">
    <property type="entry name" value="DNase I-like"/>
    <property type="match status" value="1"/>
</dbReference>